<dbReference type="EC" id="7.2.1.3" evidence="11"/>
<evidence type="ECO:0000256" key="6">
    <source>
        <dbReference type="ARBA" id="ARBA00022723"/>
    </source>
</evidence>
<accession>A7RT24</accession>
<keyword evidence="10 12" id="KW-0472">Membrane</keyword>
<dbReference type="GO" id="GO:0046872">
    <property type="term" value="F:metal ion binding"/>
    <property type="evidence" value="ECO:0007669"/>
    <property type="project" value="UniProtKB-KW"/>
</dbReference>
<dbReference type="OMA" id="LKIMHAF"/>
<evidence type="ECO:0000313" key="14">
    <source>
        <dbReference type="EMBL" id="EDO45381.1"/>
    </source>
</evidence>
<keyword evidence="8 12" id="KW-1133">Transmembrane helix</keyword>
<keyword evidence="9" id="KW-0408">Iron</keyword>
<dbReference type="EMBL" id="DS469536">
    <property type="protein sequence ID" value="EDO45381.1"/>
    <property type="molecule type" value="Genomic_DNA"/>
</dbReference>
<comment type="cofactor">
    <cofactor evidence="1">
        <name>heme b</name>
        <dbReference type="ChEBI" id="CHEBI:60344"/>
    </cofactor>
</comment>
<keyword evidence="7" id="KW-0249">Electron transport</keyword>
<feature type="transmembrane region" description="Helical" evidence="12">
    <location>
        <begin position="72"/>
        <end position="93"/>
    </location>
</feature>
<comment type="subcellular location">
    <subcellularLocation>
        <location evidence="2">Membrane</location>
        <topology evidence="2">Multi-pass membrane protein</topology>
    </subcellularLocation>
</comment>
<sequence>LQFSFLMVEAILMFSPHSSLIPTLPRATKAFWHWVLQTTAIILALIGFIVIFVNKNLHGKSHFVSWHGTFGLVVIILILVQAFQGVSVLYPKFNLLSKKLSERKVLHALLGTLVFALGSATIVLGFFSNWFVKNSNEATWWGSVLSILAMTGVIMGQVVKEFEARKKSVKETVKEQK</sequence>
<dbReference type="PhylomeDB" id="A7RT24"/>
<dbReference type="Proteomes" id="UP000001593">
    <property type="component" value="Unassembled WGS sequence"/>
</dbReference>
<keyword evidence="6" id="KW-0479">Metal-binding</keyword>
<evidence type="ECO:0000313" key="15">
    <source>
        <dbReference type="Proteomes" id="UP000001593"/>
    </source>
</evidence>
<organism evidence="14 15">
    <name type="scientific">Nematostella vectensis</name>
    <name type="common">Starlet sea anemone</name>
    <dbReference type="NCBI Taxonomy" id="45351"/>
    <lineage>
        <taxon>Eukaryota</taxon>
        <taxon>Metazoa</taxon>
        <taxon>Cnidaria</taxon>
        <taxon>Anthozoa</taxon>
        <taxon>Hexacorallia</taxon>
        <taxon>Actiniaria</taxon>
        <taxon>Edwardsiidae</taxon>
        <taxon>Nematostella</taxon>
    </lineage>
</organism>
<evidence type="ECO:0000256" key="12">
    <source>
        <dbReference type="SAM" id="Phobius"/>
    </source>
</evidence>
<dbReference type="STRING" id="45351.A7RT24"/>
<evidence type="ECO:0000256" key="3">
    <source>
        <dbReference type="ARBA" id="ARBA00022448"/>
    </source>
</evidence>
<dbReference type="AlphaFoldDB" id="A7RT24"/>
<evidence type="ECO:0000256" key="4">
    <source>
        <dbReference type="ARBA" id="ARBA00022617"/>
    </source>
</evidence>
<keyword evidence="3" id="KW-0813">Transport</keyword>
<dbReference type="CDD" id="cd08761">
    <property type="entry name" value="Cyt_b561_CYB561D2_like"/>
    <property type="match status" value="1"/>
</dbReference>
<dbReference type="GO" id="GO:0140575">
    <property type="term" value="F:transmembrane monodehydroascorbate reductase activity"/>
    <property type="evidence" value="ECO:0007669"/>
    <property type="project" value="InterPro"/>
</dbReference>
<dbReference type="PANTHER" id="PTHR15422:SF45">
    <property type="entry name" value="CYTOCHROME B561 DOMAIN-CONTAINING PROTEIN"/>
    <property type="match status" value="1"/>
</dbReference>
<feature type="transmembrane region" description="Helical" evidence="12">
    <location>
        <begin position="138"/>
        <end position="159"/>
    </location>
</feature>
<reference evidence="14 15" key="1">
    <citation type="journal article" date="2007" name="Science">
        <title>Sea anemone genome reveals ancestral eumetazoan gene repertoire and genomic organization.</title>
        <authorList>
            <person name="Putnam N.H."/>
            <person name="Srivastava M."/>
            <person name="Hellsten U."/>
            <person name="Dirks B."/>
            <person name="Chapman J."/>
            <person name="Salamov A."/>
            <person name="Terry A."/>
            <person name="Shapiro H."/>
            <person name="Lindquist E."/>
            <person name="Kapitonov V.V."/>
            <person name="Jurka J."/>
            <person name="Genikhovich G."/>
            <person name="Grigoriev I.V."/>
            <person name="Lucas S.M."/>
            <person name="Steele R.E."/>
            <person name="Finnerty J.R."/>
            <person name="Technau U."/>
            <person name="Martindale M.Q."/>
            <person name="Rokhsar D.S."/>
        </authorList>
    </citation>
    <scope>NUCLEOTIDE SEQUENCE [LARGE SCALE GENOMIC DNA]</scope>
    <source>
        <strain evidence="15">CH2 X CH6</strain>
    </source>
</reference>
<keyword evidence="4" id="KW-0349">Heme</keyword>
<dbReference type="PANTHER" id="PTHR15422">
    <property type="entry name" value="OS05G0565100 PROTEIN"/>
    <property type="match status" value="1"/>
</dbReference>
<dbReference type="Gene3D" id="1.20.120.1770">
    <property type="match status" value="1"/>
</dbReference>
<evidence type="ECO:0000256" key="1">
    <source>
        <dbReference type="ARBA" id="ARBA00001970"/>
    </source>
</evidence>
<dbReference type="SMART" id="SM00665">
    <property type="entry name" value="B561"/>
    <property type="match status" value="1"/>
</dbReference>
<dbReference type="InParanoid" id="A7RT24"/>
<evidence type="ECO:0000259" key="13">
    <source>
        <dbReference type="PROSITE" id="PS50939"/>
    </source>
</evidence>
<dbReference type="InterPro" id="IPR045150">
    <property type="entry name" value="CYB561D1/2"/>
</dbReference>
<name>A7RT24_NEMVE</name>
<dbReference type="PROSITE" id="PS50939">
    <property type="entry name" value="CYTOCHROME_B561"/>
    <property type="match status" value="1"/>
</dbReference>
<evidence type="ECO:0000256" key="2">
    <source>
        <dbReference type="ARBA" id="ARBA00004141"/>
    </source>
</evidence>
<dbReference type="eggNOG" id="ENOG502QRPJ">
    <property type="taxonomic scope" value="Eukaryota"/>
</dbReference>
<gene>
    <name evidence="14" type="ORF">NEMVEDRAFT_v1g92313</name>
</gene>
<evidence type="ECO:0000256" key="9">
    <source>
        <dbReference type="ARBA" id="ARBA00023004"/>
    </source>
</evidence>
<dbReference type="GO" id="GO:0140571">
    <property type="term" value="F:transmembrane ascorbate ferrireductase activity"/>
    <property type="evidence" value="ECO:0007669"/>
    <property type="project" value="UniProtKB-EC"/>
</dbReference>
<dbReference type="InterPro" id="IPR006593">
    <property type="entry name" value="Cyt_b561/ferric_Rdtase_TM"/>
</dbReference>
<evidence type="ECO:0000256" key="8">
    <source>
        <dbReference type="ARBA" id="ARBA00022989"/>
    </source>
</evidence>
<feature type="non-terminal residue" evidence="14">
    <location>
        <position position="1"/>
    </location>
</feature>
<feature type="domain" description="Cytochrome b561" evidence="13">
    <location>
        <begin position="1"/>
        <end position="164"/>
    </location>
</feature>
<feature type="transmembrane region" description="Helical" evidence="12">
    <location>
        <begin position="31"/>
        <end position="52"/>
    </location>
</feature>
<dbReference type="HOGENOM" id="CLU_072399_3_1_1"/>
<keyword evidence="15" id="KW-1185">Reference proteome</keyword>
<evidence type="ECO:0000256" key="7">
    <source>
        <dbReference type="ARBA" id="ARBA00022982"/>
    </source>
</evidence>
<dbReference type="Pfam" id="PF03188">
    <property type="entry name" value="Cytochrom_B561"/>
    <property type="match status" value="1"/>
</dbReference>
<keyword evidence="5 12" id="KW-0812">Transmembrane</keyword>
<proteinExistence type="predicted"/>
<dbReference type="GO" id="GO:0016020">
    <property type="term" value="C:membrane"/>
    <property type="evidence" value="ECO:0007669"/>
    <property type="project" value="UniProtKB-SubCell"/>
</dbReference>
<protein>
    <recommendedName>
        <fullName evidence="11">ascorbate ferrireductase (transmembrane)</fullName>
        <ecNumber evidence="11">7.2.1.3</ecNumber>
    </recommendedName>
</protein>
<feature type="transmembrane region" description="Helical" evidence="12">
    <location>
        <begin position="105"/>
        <end position="132"/>
    </location>
</feature>
<evidence type="ECO:0000256" key="5">
    <source>
        <dbReference type="ARBA" id="ARBA00022692"/>
    </source>
</evidence>
<evidence type="ECO:0000256" key="11">
    <source>
        <dbReference type="ARBA" id="ARBA00024225"/>
    </source>
</evidence>
<evidence type="ECO:0000256" key="10">
    <source>
        <dbReference type="ARBA" id="ARBA00023136"/>
    </source>
</evidence>